<comment type="similarity">
    <text evidence="5">Belongs to the bacteriophage holin family. Cp-1 holin subfamily.</text>
</comment>
<protein>
    <recommendedName>
        <fullName evidence="8">Holin</fullName>
    </recommendedName>
</protein>
<dbReference type="InterPro" id="IPR006480">
    <property type="entry name" value="Phage_holin_4_1"/>
</dbReference>
<evidence type="ECO:0000256" key="6">
    <source>
        <dbReference type="SAM" id="Phobius"/>
    </source>
</evidence>
<dbReference type="Pfam" id="PF05105">
    <property type="entry name" value="Phage_holin_4_1"/>
    <property type="match status" value="1"/>
</dbReference>
<evidence type="ECO:0000313" key="7">
    <source>
        <dbReference type="EMBL" id="CDN33627.1"/>
    </source>
</evidence>
<sequence length="143" mass="15228">MDRIDVVLKIFIASFGGFCGYFLGGWDATLKILVTMAVIDYVTGIIAAGYNGELKVKLVSKASPKGGAFLLVGAAAQLDSALGSNSAIREATIFFFIGNELLSLLENAGRMGIPLPQALTNVVEILGGKQKQEEKKERFNNGN</sequence>
<name>W8Y4M0_BACTU</name>
<evidence type="ECO:0000256" key="3">
    <source>
        <dbReference type="ARBA" id="ARBA00022989"/>
    </source>
</evidence>
<keyword evidence="3 6" id="KW-1133">Transmembrane helix</keyword>
<organism evidence="7">
    <name type="scientific">Bacillus thuringiensis DB27</name>
    <dbReference type="NCBI Taxonomy" id="1431339"/>
    <lineage>
        <taxon>Bacteria</taxon>
        <taxon>Bacillati</taxon>
        <taxon>Bacillota</taxon>
        <taxon>Bacilli</taxon>
        <taxon>Bacillales</taxon>
        <taxon>Bacillaceae</taxon>
        <taxon>Bacillus</taxon>
        <taxon>Bacillus cereus group</taxon>
    </lineage>
</organism>
<keyword evidence="4 6" id="KW-0472">Membrane</keyword>
<feature type="transmembrane region" description="Helical" evidence="6">
    <location>
        <begin position="32"/>
        <end position="51"/>
    </location>
</feature>
<proteinExistence type="inferred from homology"/>
<keyword evidence="2 6" id="KW-0812">Transmembrane</keyword>
<gene>
    <name evidence="7" type="ORF">BTDB27_005820</name>
</gene>
<dbReference type="Proteomes" id="UP000030682">
    <property type="component" value="Unassembled WGS sequence"/>
</dbReference>
<dbReference type="NCBIfam" id="TIGR01593">
    <property type="entry name" value="holin_tox_secr"/>
    <property type="match status" value="1"/>
</dbReference>
<evidence type="ECO:0000256" key="1">
    <source>
        <dbReference type="ARBA" id="ARBA00004141"/>
    </source>
</evidence>
<dbReference type="RefSeq" id="WP_030022348.1">
    <property type="nucleotide sequence ID" value="NZ_HG809996.1"/>
</dbReference>
<dbReference type="HOGENOM" id="CLU_125939_0_0_9"/>
<reference evidence="7" key="1">
    <citation type="submission" date="2014-01" db="EMBL/GenBank/DDBJ databases">
        <title>Draft genome sequence of highly nematicidal Bacillus thuringiensis DB27.</title>
        <authorList>
            <person name="Iatsenko I."/>
            <person name="Pickard D."/>
            <person name="Corton C."/>
            <person name="Dougan G."/>
            <person name="Sommer R.J."/>
        </authorList>
    </citation>
    <scope>NUCLEOTIDE SEQUENCE [LARGE SCALE GENOMIC DNA]</scope>
    <source>
        <strain evidence="7">DB27</strain>
    </source>
</reference>
<accession>W8Y4M0</accession>
<dbReference type="AlphaFoldDB" id="W8Y4M0"/>
<dbReference type="GO" id="GO:0016020">
    <property type="term" value="C:membrane"/>
    <property type="evidence" value="ECO:0007669"/>
    <property type="project" value="UniProtKB-SubCell"/>
</dbReference>
<feature type="transmembrane region" description="Helical" evidence="6">
    <location>
        <begin position="7"/>
        <end position="26"/>
    </location>
</feature>
<comment type="subcellular location">
    <subcellularLocation>
        <location evidence="1">Membrane</location>
        <topology evidence="1">Multi-pass membrane protein</topology>
    </subcellularLocation>
</comment>
<evidence type="ECO:0000256" key="4">
    <source>
        <dbReference type="ARBA" id="ARBA00023136"/>
    </source>
</evidence>
<reference evidence="7" key="2">
    <citation type="submission" date="2014-01" db="EMBL/GenBank/DDBJ databases">
        <authorList>
            <person name="Aslett M."/>
        </authorList>
    </citation>
    <scope>NUCLEOTIDE SEQUENCE [LARGE SCALE GENOMIC DNA]</scope>
    <source>
        <strain evidence="7">DB27</strain>
    </source>
</reference>
<evidence type="ECO:0000256" key="2">
    <source>
        <dbReference type="ARBA" id="ARBA00022692"/>
    </source>
</evidence>
<evidence type="ECO:0008006" key="8">
    <source>
        <dbReference type="Google" id="ProtNLM"/>
    </source>
</evidence>
<dbReference type="EMBL" id="HG809996">
    <property type="protein sequence ID" value="CDN33627.1"/>
    <property type="molecule type" value="Genomic_DNA"/>
</dbReference>
<evidence type="ECO:0000256" key="5">
    <source>
        <dbReference type="ARBA" id="ARBA00023600"/>
    </source>
</evidence>